<feature type="domain" description="ABM" evidence="1">
    <location>
        <begin position="25"/>
        <end position="114"/>
    </location>
</feature>
<dbReference type="InterPro" id="IPR011008">
    <property type="entry name" value="Dimeric_a/b-barrel"/>
</dbReference>
<dbReference type="GO" id="GO:0003824">
    <property type="term" value="F:catalytic activity"/>
    <property type="evidence" value="ECO:0007669"/>
    <property type="project" value="TreeGrafter"/>
</dbReference>
<dbReference type="PROSITE" id="PS51725">
    <property type="entry name" value="ABM"/>
    <property type="match status" value="1"/>
</dbReference>
<evidence type="ECO:0000259" key="1">
    <source>
        <dbReference type="PROSITE" id="PS51725"/>
    </source>
</evidence>
<dbReference type="AlphaFoldDB" id="A0A6J4PSP2"/>
<protein>
    <recommendedName>
        <fullName evidence="1">ABM domain-containing protein</fullName>
    </recommendedName>
</protein>
<dbReference type="EMBL" id="CADCUS010000424">
    <property type="protein sequence ID" value="CAA9424869.1"/>
    <property type="molecule type" value="Genomic_DNA"/>
</dbReference>
<name>A0A6J4PSP2_9PSEU</name>
<reference evidence="2" key="1">
    <citation type="submission" date="2020-02" db="EMBL/GenBank/DDBJ databases">
        <authorList>
            <person name="Meier V. D."/>
        </authorList>
    </citation>
    <scope>NUCLEOTIDE SEQUENCE</scope>
    <source>
        <strain evidence="2">AVDCRST_MAG66</strain>
    </source>
</reference>
<dbReference type="InterPro" id="IPR050744">
    <property type="entry name" value="AI-2_Isomerase_LsrG"/>
</dbReference>
<evidence type="ECO:0000313" key="2">
    <source>
        <dbReference type="EMBL" id="CAA9424869.1"/>
    </source>
</evidence>
<proteinExistence type="predicted"/>
<dbReference type="InterPro" id="IPR007138">
    <property type="entry name" value="ABM_dom"/>
</dbReference>
<dbReference type="SUPFAM" id="SSF54909">
    <property type="entry name" value="Dimeric alpha+beta barrel"/>
    <property type="match status" value="1"/>
</dbReference>
<dbReference type="PANTHER" id="PTHR33336">
    <property type="entry name" value="QUINOL MONOOXYGENASE YGIN-RELATED"/>
    <property type="match status" value="1"/>
</dbReference>
<dbReference type="Gene3D" id="3.30.70.100">
    <property type="match status" value="1"/>
</dbReference>
<accession>A0A6J4PSP2</accession>
<gene>
    <name evidence="2" type="ORF">AVDCRST_MAG66-2868</name>
</gene>
<sequence length="118" mass="12995">MLADPSPCRIGARMTLPTDEKRDLLTVVATMRAKPGKEQELRELLESLIPPTRAEADCVAYALHQGTQDPAVFVFYELWTDQAALDAHLGTPHLQAALPRIPELLDGDLVITPLQRVA</sequence>
<dbReference type="PANTHER" id="PTHR33336:SF3">
    <property type="entry name" value="ABM DOMAIN-CONTAINING PROTEIN"/>
    <property type="match status" value="1"/>
</dbReference>
<organism evidence="2">
    <name type="scientific">uncultured Pseudonocardia sp</name>
    <dbReference type="NCBI Taxonomy" id="211455"/>
    <lineage>
        <taxon>Bacteria</taxon>
        <taxon>Bacillati</taxon>
        <taxon>Actinomycetota</taxon>
        <taxon>Actinomycetes</taxon>
        <taxon>Pseudonocardiales</taxon>
        <taxon>Pseudonocardiaceae</taxon>
        <taxon>Pseudonocardia</taxon>
        <taxon>environmental samples</taxon>
    </lineage>
</organism>
<dbReference type="Pfam" id="PF03992">
    <property type="entry name" value="ABM"/>
    <property type="match status" value="1"/>
</dbReference>